<dbReference type="InterPro" id="IPR022687">
    <property type="entry name" value="HTH_DTXR"/>
</dbReference>
<name>A0A4R8DFB2_9BACT</name>
<dbReference type="AlphaFoldDB" id="A0A4R8DFB2"/>
<dbReference type="GO" id="GO:0003700">
    <property type="term" value="F:DNA-binding transcription factor activity"/>
    <property type="evidence" value="ECO:0007669"/>
    <property type="project" value="InterPro"/>
</dbReference>
<dbReference type="Pfam" id="PF04023">
    <property type="entry name" value="FeoA"/>
    <property type="match status" value="1"/>
</dbReference>
<dbReference type="Pfam" id="PF01325">
    <property type="entry name" value="Fe_dep_repress"/>
    <property type="match status" value="1"/>
</dbReference>
<dbReference type="Pfam" id="PF02742">
    <property type="entry name" value="Fe_dep_repr_C"/>
    <property type="match status" value="1"/>
</dbReference>
<evidence type="ECO:0000256" key="5">
    <source>
        <dbReference type="ARBA" id="ARBA00022490"/>
    </source>
</evidence>
<evidence type="ECO:0000256" key="8">
    <source>
        <dbReference type="ARBA" id="ARBA00023125"/>
    </source>
</evidence>
<dbReference type="SMART" id="SM00529">
    <property type="entry name" value="HTH_DTXR"/>
    <property type="match status" value="1"/>
</dbReference>
<dbReference type="Gene3D" id="1.10.10.10">
    <property type="entry name" value="Winged helix-like DNA-binding domain superfamily/Winged helix DNA-binding domain"/>
    <property type="match status" value="1"/>
</dbReference>
<evidence type="ECO:0000313" key="15">
    <source>
        <dbReference type="EMBL" id="TDW96283.1"/>
    </source>
</evidence>
<dbReference type="InterPro" id="IPR036421">
    <property type="entry name" value="Fe_dep_repressor_sf"/>
</dbReference>
<dbReference type="InterPro" id="IPR038157">
    <property type="entry name" value="FeoA_core_dom"/>
</dbReference>
<dbReference type="Gene3D" id="2.30.30.90">
    <property type="match status" value="1"/>
</dbReference>
<keyword evidence="11" id="KW-0464">Manganese</keyword>
<evidence type="ECO:0000256" key="2">
    <source>
        <dbReference type="ARBA" id="ARBA00007871"/>
    </source>
</evidence>
<evidence type="ECO:0000256" key="11">
    <source>
        <dbReference type="ARBA" id="ARBA00023211"/>
    </source>
</evidence>
<keyword evidence="7" id="KW-0805">Transcription regulation</keyword>
<dbReference type="PROSITE" id="PS50944">
    <property type="entry name" value="HTH_DTXR"/>
    <property type="match status" value="1"/>
</dbReference>
<gene>
    <name evidence="15" type="ORF">EDB95_4109</name>
</gene>
<keyword evidence="8" id="KW-0238">DNA-binding</keyword>
<dbReference type="GO" id="GO:0005737">
    <property type="term" value="C:cytoplasm"/>
    <property type="evidence" value="ECO:0007669"/>
    <property type="project" value="UniProtKB-SubCell"/>
</dbReference>
<keyword evidence="5" id="KW-0963">Cytoplasm</keyword>
<evidence type="ECO:0000256" key="12">
    <source>
        <dbReference type="ARBA" id="ARBA00025185"/>
    </source>
</evidence>
<dbReference type="GO" id="GO:0046983">
    <property type="term" value="F:protein dimerization activity"/>
    <property type="evidence" value="ECO:0007669"/>
    <property type="project" value="InterPro"/>
</dbReference>
<dbReference type="SMART" id="SM00899">
    <property type="entry name" value="FeoA"/>
    <property type="match status" value="1"/>
</dbReference>
<reference evidence="15 16" key="1">
    <citation type="submission" date="2019-03" db="EMBL/GenBank/DDBJ databases">
        <title>Genomic Encyclopedia of Type Strains, Phase IV (KMG-IV): sequencing the most valuable type-strain genomes for metagenomic binning, comparative biology and taxonomic classification.</title>
        <authorList>
            <person name="Goeker M."/>
        </authorList>
    </citation>
    <scope>NUCLEOTIDE SEQUENCE [LARGE SCALE GENOMIC DNA]</scope>
    <source>
        <strain evidence="15 16">DSM 100059</strain>
    </source>
</reference>
<keyword evidence="6" id="KW-0678">Repressor</keyword>
<comment type="subunit">
    <text evidence="3">Homodimer.</text>
</comment>
<dbReference type="InterPro" id="IPR050536">
    <property type="entry name" value="DtxR_MntR_Metal-Reg"/>
</dbReference>
<evidence type="ECO:0000256" key="6">
    <source>
        <dbReference type="ARBA" id="ARBA00022491"/>
    </source>
</evidence>
<organism evidence="15 16">
    <name type="scientific">Dinghuibacter silviterrae</name>
    <dbReference type="NCBI Taxonomy" id="1539049"/>
    <lineage>
        <taxon>Bacteria</taxon>
        <taxon>Pseudomonadati</taxon>
        <taxon>Bacteroidota</taxon>
        <taxon>Chitinophagia</taxon>
        <taxon>Chitinophagales</taxon>
        <taxon>Chitinophagaceae</taxon>
        <taxon>Dinghuibacter</taxon>
    </lineage>
</organism>
<proteinExistence type="inferred from homology"/>
<evidence type="ECO:0000259" key="14">
    <source>
        <dbReference type="PROSITE" id="PS50944"/>
    </source>
</evidence>
<evidence type="ECO:0000256" key="1">
    <source>
        <dbReference type="ARBA" id="ARBA00004496"/>
    </source>
</evidence>
<dbReference type="Proteomes" id="UP000294498">
    <property type="component" value="Unassembled WGS sequence"/>
</dbReference>
<evidence type="ECO:0000256" key="7">
    <source>
        <dbReference type="ARBA" id="ARBA00023015"/>
    </source>
</evidence>
<evidence type="ECO:0000256" key="13">
    <source>
        <dbReference type="ARBA" id="ARBA00032593"/>
    </source>
</evidence>
<dbReference type="InterPro" id="IPR022689">
    <property type="entry name" value="Iron_dep_repressor"/>
</dbReference>
<dbReference type="GO" id="GO:0046914">
    <property type="term" value="F:transition metal ion binding"/>
    <property type="evidence" value="ECO:0007669"/>
    <property type="project" value="InterPro"/>
</dbReference>
<feature type="domain" description="HTH dtxR-type" evidence="14">
    <location>
        <begin position="1"/>
        <end position="64"/>
    </location>
</feature>
<dbReference type="PANTHER" id="PTHR33238:SF11">
    <property type="entry name" value="TRANSCRIPTIONAL REGULATOR MNTR"/>
    <property type="match status" value="1"/>
</dbReference>
<comment type="caution">
    <text evidence="15">The sequence shown here is derived from an EMBL/GenBank/DDBJ whole genome shotgun (WGS) entry which is preliminary data.</text>
</comment>
<dbReference type="Gene3D" id="1.10.60.10">
    <property type="entry name" value="Iron dependent repressor, metal binding and dimerisation domain"/>
    <property type="match status" value="1"/>
</dbReference>
<keyword evidence="16" id="KW-1185">Reference proteome</keyword>
<dbReference type="RefSeq" id="WP_133996438.1">
    <property type="nucleotide sequence ID" value="NZ_SODV01000002.1"/>
</dbReference>
<evidence type="ECO:0000313" key="16">
    <source>
        <dbReference type="Proteomes" id="UP000294498"/>
    </source>
</evidence>
<keyword evidence="9" id="KW-0010">Activator</keyword>
<evidence type="ECO:0000256" key="4">
    <source>
        <dbReference type="ARBA" id="ARBA00022386"/>
    </source>
</evidence>
<protein>
    <recommendedName>
        <fullName evidence="4">Transcriptional regulator MntR</fullName>
    </recommendedName>
    <alternativeName>
        <fullName evidence="13">Manganese transport regulator</fullName>
    </alternativeName>
</protein>
<dbReference type="InterPro" id="IPR007167">
    <property type="entry name" value="Fe-transptr_FeoA-like"/>
</dbReference>
<evidence type="ECO:0000256" key="10">
    <source>
        <dbReference type="ARBA" id="ARBA00023163"/>
    </source>
</evidence>
<sequence>MTLSKAEEDYLKSIFRLQQETGQVNTNAVAQDLRTKPASVTDMLKKLKQKKLLHYEPYQEFKLSAEGRKTALGIVRRHRLWEYFLVEKLGMGWNEVHDIAEQLEHVSDQRLIERLDTYLGFPDTDPHGDPIPDAQGRMKVQPKISLALLPLNMPAEVCSVGNQSSEMLEMLEHLHIRLGTRLEVKRRFDFDGSAEVKIRNKPLFVISRTMAQNLFVVYDQ</sequence>
<dbReference type="PANTHER" id="PTHR33238">
    <property type="entry name" value="IRON (METAL) DEPENDENT REPRESSOR, DTXR FAMILY"/>
    <property type="match status" value="1"/>
</dbReference>
<dbReference type="GO" id="GO:0003677">
    <property type="term" value="F:DNA binding"/>
    <property type="evidence" value="ECO:0007669"/>
    <property type="project" value="UniProtKB-KW"/>
</dbReference>
<dbReference type="SUPFAM" id="SSF46785">
    <property type="entry name" value="Winged helix' DNA-binding domain"/>
    <property type="match status" value="1"/>
</dbReference>
<evidence type="ECO:0000256" key="3">
    <source>
        <dbReference type="ARBA" id="ARBA00011738"/>
    </source>
</evidence>
<dbReference type="InterPro" id="IPR001367">
    <property type="entry name" value="Fe_dep_repressor"/>
</dbReference>
<evidence type="ECO:0000256" key="9">
    <source>
        <dbReference type="ARBA" id="ARBA00023159"/>
    </source>
</evidence>
<keyword evidence="10" id="KW-0804">Transcription</keyword>
<accession>A0A4R8DFB2</accession>
<dbReference type="InterPro" id="IPR036388">
    <property type="entry name" value="WH-like_DNA-bd_sf"/>
</dbReference>
<comment type="subcellular location">
    <subcellularLocation>
        <location evidence="1">Cytoplasm</location>
    </subcellularLocation>
</comment>
<comment type="similarity">
    <text evidence="2">Belongs to the DtxR/MntR family.</text>
</comment>
<dbReference type="EMBL" id="SODV01000002">
    <property type="protein sequence ID" value="TDW96283.1"/>
    <property type="molecule type" value="Genomic_DNA"/>
</dbReference>
<dbReference type="OrthoDB" id="9791355at2"/>
<comment type="function">
    <text evidence="12">In the presence of manganese, represses expression of mntH and mntS. Up-regulates expression of mntP.</text>
</comment>
<dbReference type="SUPFAM" id="SSF47979">
    <property type="entry name" value="Iron-dependent repressor protein, dimerization domain"/>
    <property type="match status" value="1"/>
</dbReference>
<dbReference type="InterPro" id="IPR036390">
    <property type="entry name" value="WH_DNA-bd_sf"/>
</dbReference>